<protein>
    <submittedName>
        <fullName evidence="1">Uncharacterized protein</fullName>
    </submittedName>
</protein>
<proteinExistence type="predicted"/>
<comment type="caution">
    <text evidence="1">The sequence shown here is derived from an EMBL/GenBank/DDBJ whole genome shotgun (WGS) entry which is preliminary data.</text>
</comment>
<keyword evidence="2" id="KW-1185">Reference proteome</keyword>
<evidence type="ECO:0000313" key="1">
    <source>
        <dbReference type="EMBL" id="GBP95493.1"/>
    </source>
</evidence>
<gene>
    <name evidence="1" type="ORF">EVAR_64880_1</name>
</gene>
<reference evidence="1 2" key="1">
    <citation type="journal article" date="2019" name="Commun. Biol.">
        <title>The bagworm genome reveals a unique fibroin gene that provides high tensile strength.</title>
        <authorList>
            <person name="Kono N."/>
            <person name="Nakamura H."/>
            <person name="Ohtoshi R."/>
            <person name="Tomita M."/>
            <person name="Numata K."/>
            <person name="Arakawa K."/>
        </authorList>
    </citation>
    <scope>NUCLEOTIDE SEQUENCE [LARGE SCALE GENOMIC DNA]</scope>
</reference>
<dbReference type="OrthoDB" id="676979at2759"/>
<dbReference type="EMBL" id="BGZK01002638">
    <property type="protein sequence ID" value="GBP95493.1"/>
    <property type="molecule type" value="Genomic_DNA"/>
</dbReference>
<dbReference type="Proteomes" id="UP000299102">
    <property type="component" value="Unassembled WGS sequence"/>
</dbReference>
<evidence type="ECO:0000313" key="2">
    <source>
        <dbReference type="Proteomes" id="UP000299102"/>
    </source>
</evidence>
<sequence length="101" mass="11909">MPPKPNQMETRRQPLTRIIDENEDGYEIPINGIISECNCMIKQNDEESDKCQKSVHITYEHLPNEEPPPRIYEEIMHLDKAIQTNADKVYEIMIIFHLKSK</sequence>
<accession>A0A4C2A844</accession>
<dbReference type="AlphaFoldDB" id="A0A4C2A844"/>
<name>A0A4C2A844_EUMVA</name>
<organism evidence="1 2">
    <name type="scientific">Eumeta variegata</name>
    <name type="common">Bagworm moth</name>
    <name type="synonym">Eumeta japonica</name>
    <dbReference type="NCBI Taxonomy" id="151549"/>
    <lineage>
        <taxon>Eukaryota</taxon>
        <taxon>Metazoa</taxon>
        <taxon>Ecdysozoa</taxon>
        <taxon>Arthropoda</taxon>
        <taxon>Hexapoda</taxon>
        <taxon>Insecta</taxon>
        <taxon>Pterygota</taxon>
        <taxon>Neoptera</taxon>
        <taxon>Endopterygota</taxon>
        <taxon>Lepidoptera</taxon>
        <taxon>Glossata</taxon>
        <taxon>Ditrysia</taxon>
        <taxon>Tineoidea</taxon>
        <taxon>Psychidae</taxon>
        <taxon>Oiketicinae</taxon>
        <taxon>Eumeta</taxon>
    </lineage>
</organism>